<feature type="transmembrane region" description="Helical" evidence="1">
    <location>
        <begin position="66"/>
        <end position="86"/>
    </location>
</feature>
<evidence type="ECO:0000256" key="1">
    <source>
        <dbReference type="SAM" id="Phobius"/>
    </source>
</evidence>
<dbReference type="Proteomes" id="UP001432039">
    <property type="component" value="Chromosome"/>
</dbReference>
<organism evidence="3 4">
    <name type="scientific">Streptomyces virginiae</name>
    <name type="common">Streptomyces cinnamonensis</name>
    <dbReference type="NCBI Taxonomy" id="1961"/>
    <lineage>
        <taxon>Bacteria</taxon>
        <taxon>Bacillati</taxon>
        <taxon>Actinomycetota</taxon>
        <taxon>Actinomycetes</taxon>
        <taxon>Kitasatosporales</taxon>
        <taxon>Streptomycetaceae</taxon>
        <taxon>Streptomyces</taxon>
    </lineage>
</organism>
<name>A0ABZ1T5G2_STRVG</name>
<keyword evidence="1" id="KW-0472">Membrane</keyword>
<protein>
    <recommendedName>
        <fullName evidence="5">Integral membrane protein</fullName>
    </recommendedName>
</protein>
<keyword evidence="1" id="KW-0812">Transmembrane</keyword>
<feature type="transmembrane region" description="Helical" evidence="1">
    <location>
        <begin position="40"/>
        <end position="59"/>
    </location>
</feature>
<feature type="signal peptide" evidence="2">
    <location>
        <begin position="1"/>
        <end position="24"/>
    </location>
</feature>
<evidence type="ECO:0008006" key="5">
    <source>
        <dbReference type="Google" id="ProtNLM"/>
    </source>
</evidence>
<keyword evidence="4" id="KW-1185">Reference proteome</keyword>
<evidence type="ECO:0000313" key="4">
    <source>
        <dbReference type="Proteomes" id="UP001432039"/>
    </source>
</evidence>
<sequence length="115" mass="11779">MIASGLLGAAAGCLAIALSSRARAYCDAGWDAGGVAEMTFLLPVLVVGFAGCAVGVAMLTPRRHPLLRMVPVVLVLGVLVISFFAVEGTLDGYPGDSGLCGPDNVPPWWPGWLPA</sequence>
<keyword evidence="2" id="KW-0732">Signal</keyword>
<dbReference type="EMBL" id="CP108090">
    <property type="protein sequence ID" value="WUQ10507.1"/>
    <property type="molecule type" value="Genomic_DNA"/>
</dbReference>
<keyword evidence="1" id="KW-1133">Transmembrane helix</keyword>
<dbReference type="RefSeq" id="WP_328960052.1">
    <property type="nucleotide sequence ID" value="NZ_CP108090.1"/>
</dbReference>
<reference evidence="3" key="1">
    <citation type="submission" date="2022-10" db="EMBL/GenBank/DDBJ databases">
        <title>The complete genomes of actinobacterial strains from the NBC collection.</title>
        <authorList>
            <person name="Joergensen T.S."/>
            <person name="Alvarez Arevalo M."/>
            <person name="Sterndorff E.B."/>
            <person name="Faurdal D."/>
            <person name="Vuksanovic O."/>
            <person name="Mourched A.-S."/>
            <person name="Charusanti P."/>
            <person name="Shaw S."/>
            <person name="Blin K."/>
            <person name="Weber T."/>
        </authorList>
    </citation>
    <scope>NUCLEOTIDE SEQUENCE</scope>
    <source>
        <strain evidence="3">NBC_00248</strain>
    </source>
</reference>
<accession>A0ABZ1T5G2</accession>
<feature type="chain" id="PRO_5045820525" description="Integral membrane protein" evidence="2">
    <location>
        <begin position="25"/>
        <end position="115"/>
    </location>
</feature>
<gene>
    <name evidence="3" type="ORF">OG517_03160</name>
</gene>
<evidence type="ECO:0000313" key="3">
    <source>
        <dbReference type="EMBL" id="WUQ10507.1"/>
    </source>
</evidence>
<proteinExistence type="predicted"/>
<evidence type="ECO:0000256" key="2">
    <source>
        <dbReference type="SAM" id="SignalP"/>
    </source>
</evidence>